<evidence type="ECO:0000259" key="10">
    <source>
        <dbReference type="Pfam" id="PF01248"/>
    </source>
</evidence>
<dbReference type="InterPro" id="IPR018492">
    <property type="entry name" value="Ribosomal_eL8/Nhp2"/>
</dbReference>
<evidence type="ECO:0000256" key="8">
    <source>
        <dbReference type="ARBA" id="ARBA00023274"/>
    </source>
</evidence>
<name>A0A0W8F1G9_9ZZZZ</name>
<dbReference type="InterPro" id="IPR022481">
    <property type="entry name" value="Ribosomal_eL8_arc"/>
</dbReference>
<keyword evidence="5" id="KW-0699">rRNA-binding</keyword>
<dbReference type="PRINTS" id="PR00884">
    <property type="entry name" value="RIBOSOMALHS6"/>
</dbReference>
<keyword evidence="3" id="KW-0963">Cytoplasm</keyword>
<reference evidence="11" key="1">
    <citation type="journal article" date="2015" name="Proc. Natl. Acad. Sci. U.S.A.">
        <title>Networks of energetic and metabolic interactions define dynamics in microbial communities.</title>
        <authorList>
            <person name="Embree M."/>
            <person name="Liu J.K."/>
            <person name="Al-Bassam M.M."/>
            <person name="Zengler K."/>
        </authorList>
    </citation>
    <scope>NUCLEOTIDE SEQUENCE</scope>
</reference>
<protein>
    <recommendedName>
        <fullName evidence="9">50S ribosomal protein L7Ae</fullName>
    </recommendedName>
</protein>
<comment type="similarity">
    <text evidence="2">Belongs to the eukaryotic ribosomal protein eL8 family.</text>
</comment>
<keyword evidence="8" id="KW-0687">Ribonucleoprotein</keyword>
<accession>A0A0W8F1G9</accession>
<organism evidence="11">
    <name type="scientific">hydrocarbon metagenome</name>
    <dbReference type="NCBI Taxonomy" id="938273"/>
    <lineage>
        <taxon>unclassified sequences</taxon>
        <taxon>metagenomes</taxon>
        <taxon>ecological metagenomes</taxon>
    </lineage>
</organism>
<keyword evidence="4" id="KW-0819">tRNA processing</keyword>
<evidence type="ECO:0000256" key="1">
    <source>
        <dbReference type="ARBA" id="ARBA00004496"/>
    </source>
</evidence>
<dbReference type="AlphaFoldDB" id="A0A0W8F1G9"/>
<evidence type="ECO:0000256" key="7">
    <source>
        <dbReference type="ARBA" id="ARBA00022980"/>
    </source>
</evidence>
<dbReference type="SUPFAM" id="SSF55315">
    <property type="entry name" value="L30e-like"/>
    <property type="match status" value="1"/>
</dbReference>
<dbReference type="EMBL" id="LNQE01001620">
    <property type="protein sequence ID" value="KUG14762.1"/>
    <property type="molecule type" value="Genomic_DNA"/>
</dbReference>
<dbReference type="FunFam" id="3.30.1330.30:FF:000020">
    <property type="entry name" value="50S ribosomal protein L7Ae"/>
    <property type="match status" value="1"/>
</dbReference>
<dbReference type="Gene3D" id="3.30.1330.30">
    <property type="match status" value="1"/>
</dbReference>
<keyword evidence="7 11" id="KW-0689">Ribosomal protein</keyword>
<evidence type="ECO:0000256" key="9">
    <source>
        <dbReference type="ARBA" id="ARBA00035441"/>
    </source>
</evidence>
<evidence type="ECO:0000256" key="5">
    <source>
        <dbReference type="ARBA" id="ARBA00022730"/>
    </source>
</evidence>
<evidence type="ECO:0000256" key="3">
    <source>
        <dbReference type="ARBA" id="ARBA00022490"/>
    </source>
</evidence>
<dbReference type="NCBIfam" id="TIGR03677">
    <property type="entry name" value="eL8_ribo"/>
    <property type="match status" value="1"/>
</dbReference>
<dbReference type="GO" id="GO:0008033">
    <property type="term" value="P:tRNA processing"/>
    <property type="evidence" value="ECO:0007669"/>
    <property type="project" value="UniProtKB-KW"/>
</dbReference>
<evidence type="ECO:0000256" key="4">
    <source>
        <dbReference type="ARBA" id="ARBA00022694"/>
    </source>
</evidence>
<gene>
    <name evidence="11" type="ORF">ASZ90_015573</name>
</gene>
<feature type="domain" description="Ribosomal protein eL8/eL30/eS12/Gadd45" evidence="10">
    <location>
        <begin position="17"/>
        <end position="109"/>
    </location>
</feature>
<comment type="subcellular location">
    <subcellularLocation>
        <location evidence="1">Cytoplasm</location>
    </subcellularLocation>
</comment>
<dbReference type="PRINTS" id="PR00881">
    <property type="entry name" value="L7ARS6FAMILY"/>
</dbReference>
<dbReference type="HAMAP" id="MF_00326">
    <property type="entry name" value="Ribosomal_eL8"/>
    <property type="match status" value="1"/>
</dbReference>
<dbReference type="GO" id="GO:0003735">
    <property type="term" value="F:structural constituent of ribosome"/>
    <property type="evidence" value="ECO:0007669"/>
    <property type="project" value="InterPro"/>
</dbReference>
<dbReference type="GO" id="GO:0005840">
    <property type="term" value="C:ribosome"/>
    <property type="evidence" value="ECO:0007669"/>
    <property type="project" value="UniProtKB-KW"/>
</dbReference>
<dbReference type="InterPro" id="IPR029064">
    <property type="entry name" value="Ribosomal_eL30-like_sf"/>
</dbReference>
<proteinExistence type="inferred from homology"/>
<sequence>MAKTYVKFQVSEEIQNKALEALEIARDTGKIKKGANEATKAIERSLATLVLIGADVEPEEIVMHLGPLCDEKKIPCIYVNKQNDIGAASGLEVGSTAAAIVKPGKAKDLIDEVVKQISDLRA</sequence>
<dbReference type="GO" id="GO:0006412">
    <property type="term" value="P:translation"/>
    <property type="evidence" value="ECO:0007669"/>
    <property type="project" value="InterPro"/>
</dbReference>
<keyword evidence="6" id="KW-0694">RNA-binding</keyword>
<evidence type="ECO:0000256" key="6">
    <source>
        <dbReference type="ARBA" id="ARBA00022884"/>
    </source>
</evidence>
<dbReference type="InterPro" id="IPR004038">
    <property type="entry name" value="Ribosomal_eL8/eL30/eS12/Gad45"/>
</dbReference>
<dbReference type="Pfam" id="PF01248">
    <property type="entry name" value="Ribosomal_L7Ae"/>
    <property type="match status" value="1"/>
</dbReference>
<dbReference type="GO" id="GO:1990904">
    <property type="term" value="C:ribonucleoprotein complex"/>
    <property type="evidence" value="ECO:0007669"/>
    <property type="project" value="UniProtKB-KW"/>
</dbReference>
<dbReference type="GO" id="GO:0019843">
    <property type="term" value="F:rRNA binding"/>
    <property type="evidence" value="ECO:0007669"/>
    <property type="project" value="UniProtKB-KW"/>
</dbReference>
<comment type="caution">
    <text evidence="11">The sequence shown here is derived from an EMBL/GenBank/DDBJ whole genome shotgun (WGS) entry which is preliminary data.</text>
</comment>
<evidence type="ECO:0000256" key="2">
    <source>
        <dbReference type="ARBA" id="ARBA00007337"/>
    </source>
</evidence>
<dbReference type="GO" id="GO:0005737">
    <property type="term" value="C:cytoplasm"/>
    <property type="evidence" value="ECO:0007669"/>
    <property type="project" value="UniProtKB-SubCell"/>
</dbReference>
<evidence type="ECO:0000313" key="11">
    <source>
        <dbReference type="EMBL" id="KUG14762.1"/>
    </source>
</evidence>